<evidence type="ECO:0000313" key="2">
    <source>
        <dbReference type="EMBL" id="VBB68824.1"/>
    </source>
</evidence>
<evidence type="ECO:0000256" key="1">
    <source>
        <dbReference type="SAM" id="MobiDB-lite"/>
    </source>
</evidence>
<protein>
    <submittedName>
        <fullName evidence="2">Uncharacterized protein</fullName>
    </submittedName>
</protein>
<organism evidence="2">
    <name type="scientific">invertebrate metagenome</name>
    <dbReference type="NCBI Taxonomy" id="1711999"/>
    <lineage>
        <taxon>unclassified sequences</taxon>
        <taxon>metagenomes</taxon>
        <taxon>organismal metagenomes</taxon>
    </lineage>
</organism>
<feature type="compositionally biased region" description="Basic and acidic residues" evidence="1">
    <location>
        <begin position="45"/>
        <end position="56"/>
    </location>
</feature>
<dbReference type="AlphaFoldDB" id="A0A484H5R3"/>
<accession>A0A484H5R3</accession>
<sequence>MYNTKHAMKNIHGVRQAEIRFARHARALRENLRRRRQQRIGRTVATKEQHAEEKEN</sequence>
<dbReference type="EMBL" id="LR026963">
    <property type="protein sequence ID" value="VBB68824.1"/>
    <property type="molecule type" value="Genomic_DNA"/>
</dbReference>
<proteinExistence type="predicted"/>
<name>A0A484H5R3_9ZZZZ</name>
<gene>
    <name evidence="2" type="ORF">RIEGSTA812A_PEG_297</name>
</gene>
<feature type="region of interest" description="Disordered" evidence="1">
    <location>
        <begin position="36"/>
        <end position="56"/>
    </location>
</feature>
<reference evidence="2" key="1">
    <citation type="submission" date="2018-10" db="EMBL/GenBank/DDBJ databases">
        <authorList>
            <person name="Gruber-Vodicka H."/>
            <person name="Jaeckle O."/>
        </authorList>
    </citation>
    <scope>NUCLEOTIDE SEQUENCE</scope>
</reference>